<sequence>MEKYKTSWKKWKEICEEYTVLCNRTPGQLKDKARNEKFRRNRNGIGIGVFDLATGTRDPSQGQ</sequence>
<gene>
    <name evidence="1" type="ORF">C2G38_2125111</name>
</gene>
<accession>A0A397U0F2</accession>
<proteinExistence type="predicted"/>
<dbReference type="AlphaFoldDB" id="A0A397U0F2"/>
<name>A0A397U0F2_9GLOM</name>
<keyword evidence="2" id="KW-1185">Reference proteome</keyword>
<dbReference type="Proteomes" id="UP000266673">
    <property type="component" value="Unassembled WGS sequence"/>
</dbReference>
<comment type="caution">
    <text evidence="1">The sequence shown here is derived from an EMBL/GenBank/DDBJ whole genome shotgun (WGS) entry which is preliminary data.</text>
</comment>
<evidence type="ECO:0000313" key="1">
    <source>
        <dbReference type="EMBL" id="RIB02507.1"/>
    </source>
</evidence>
<dbReference type="OrthoDB" id="3366990at2759"/>
<organism evidence="1 2">
    <name type="scientific">Gigaspora rosea</name>
    <dbReference type="NCBI Taxonomy" id="44941"/>
    <lineage>
        <taxon>Eukaryota</taxon>
        <taxon>Fungi</taxon>
        <taxon>Fungi incertae sedis</taxon>
        <taxon>Mucoromycota</taxon>
        <taxon>Glomeromycotina</taxon>
        <taxon>Glomeromycetes</taxon>
        <taxon>Diversisporales</taxon>
        <taxon>Gigasporaceae</taxon>
        <taxon>Gigaspora</taxon>
    </lineage>
</organism>
<evidence type="ECO:0000313" key="2">
    <source>
        <dbReference type="Proteomes" id="UP000266673"/>
    </source>
</evidence>
<protein>
    <submittedName>
        <fullName evidence="1">Uncharacterized protein</fullName>
    </submittedName>
</protein>
<reference evidence="1 2" key="1">
    <citation type="submission" date="2018-06" db="EMBL/GenBank/DDBJ databases">
        <title>Comparative genomics reveals the genomic features of Rhizophagus irregularis, R. cerebriforme, R. diaphanum and Gigaspora rosea, and their symbiotic lifestyle signature.</title>
        <authorList>
            <person name="Morin E."/>
            <person name="San Clemente H."/>
            <person name="Chen E.C.H."/>
            <person name="De La Providencia I."/>
            <person name="Hainaut M."/>
            <person name="Kuo A."/>
            <person name="Kohler A."/>
            <person name="Murat C."/>
            <person name="Tang N."/>
            <person name="Roy S."/>
            <person name="Loubradou J."/>
            <person name="Henrissat B."/>
            <person name="Grigoriev I.V."/>
            <person name="Corradi N."/>
            <person name="Roux C."/>
            <person name="Martin F.M."/>
        </authorList>
    </citation>
    <scope>NUCLEOTIDE SEQUENCE [LARGE SCALE GENOMIC DNA]</scope>
    <source>
        <strain evidence="1 2">DAOM 194757</strain>
    </source>
</reference>
<dbReference type="EMBL" id="QKWP01002673">
    <property type="protein sequence ID" value="RIB02507.1"/>
    <property type="molecule type" value="Genomic_DNA"/>
</dbReference>